<reference evidence="2" key="1">
    <citation type="submission" date="2021-07" db="EMBL/GenBank/DDBJ databases">
        <title>Shewanella sp. YLB-07 whole genome sequence.</title>
        <authorList>
            <person name="Yu L."/>
        </authorList>
    </citation>
    <scope>NUCLEOTIDE SEQUENCE</scope>
    <source>
        <strain evidence="2">YLB-08</strain>
    </source>
</reference>
<dbReference type="Proteomes" id="UP000316416">
    <property type="component" value="Chromosome"/>
</dbReference>
<evidence type="ECO:0000313" key="3">
    <source>
        <dbReference type="Proteomes" id="UP000316416"/>
    </source>
</evidence>
<evidence type="ECO:0000313" key="2">
    <source>
        <dbReference type="EMBL" id="QPG59550.1"/>
    </source>
</evidence>
<gene>
    <name evidence="2" type="ORF">FM038_020825</name>
</gene>
<keyword evidence="1" id="KW-0812">Transmembrane</keyword>
<organism evidence="2 3">
    <name type="scientific">Shewanella eurypsychrophilus</name>
    <dbReference type="NCBI Taxonomy" id="2593656"/>
    <lineage>
        <taxon>Bacteria</taxon>
        <taxon>Pseudomonadati</taxon>
        <taxon>Pseudomonadota</taxon>
        <taxon>Gammaproteobacteria</taxon>
        <taxon>Alteromonadales</taxon>
        <taxon>Shewanellaceae</taxon>
        <taxon>Shewanella</taxon>
    </lineage>
</organism>
<protein>
    <submittedName>
        <fullName evidence="2">Uncharacterized protein</fullName>
    </submittedName>
</protein>
<feature type="transmembrane region" description="Helical" evidence="1">
    <location>
        <begin position="200"/>
        <end position="221"/>
    </location>
</feature>
<proteinExistence type="predicted"/>
<dbReference type="RefSeq" id="WP_142871355.1">
    <property type="nucleotide sequence ID" value="NZ_CP045503.2"/>
</dbReference>
<sequence length="226" mass="26034">MAETIELDSKSWFFDLHIKGMRNLNAKSDVSLYVANLFYPLSIAVSLLLFGVMVGLAVAPLSFANTEFARTMVLINIGLLPVYLIIRYILVRLRYSIKGTLRCYVSQQRLSIPANAIINKPAGQLDLCRDKIECITVQYKSKMHRLHVRNNIIACNLELKTGEVISLNAMYFPLKRIVYMLRFFDYPLTTQHRQWPWRNLPSIIAVTFPVLVNITVNGLLFKQYFL</sequence>
<name>A0ABX6VA65_9GAMM</name>
<feature type="transmembrane region" description="Helical" evidence="1">
    <location>
        <begin position="71"/>
        <end position="90"/>
    </location>
</feature>
<feature type="transmembrane region" description="Helical" evidence="1">
    <location>
        <begin position="37"/>
        <end position="59"/>
    </location>
</feature>
<evidence type="ECO:0000256" key="1">
    <source>
        <dbReference type="SAM" id="Phobius"/>
    </source>
</evidence>
<accession>A0ABX6VA65</accession>
<keyword evidence="3" id="KW-1185">Reference proteome</keyword>
<keyword evidence="1" id="KW-1133">Transmembrane helix</keyword>
<dbReference type="EMBL" id="CP045503">
    <property type="protein sequence ID" value="QPG59550.1"/>
    <property type="molecule type" value="Genomic_DNA"/>
</dbReference>
<keyword evidence="1" id="KW-0472">Membrane</keyword>